<proteinExistence type="predicted"/>
<evidence type="ECO:0000313" key="2">
    <source>
        <dbReference type="Proteomes" id="UP001168821"/>
    </source>
</evidence>
<dbReference type="Proteomes" id="UP001168821">
    <property type="component" value="Unassembled WGS sequence"/>
</dbReference>
<organism evidence="1 2">
    <name type="scientific">Zophobas morio</name>
    <dbReference type="NCBI Taxonomy" id="2755281"/>
    <lineage>
        <taxon>Eukaryota</taxon>
        <taxon>Metazoa</taxon>
        <taxon>Ecdysozoa</taxon>
        <taxon>Arthropoda</taxon>
        <taxon>Hexapoda</taxon>
        <taxon>Insecta</taxon>
        <taxon>Pterygota</taxon>
        <taxon>Neoptera</taxon>
        <taxon>Endopterygota</taxon>
        <taxon>Coleoptera</taxon>
        <taxon>Polyphaga</taxon>
        <taxon>Cucujiformia</taxon>
        <taxon>Tenebrionidae</taxon>
        <taxon>Zophobas</taxon>
    </lineage>
</organism>
<dbReference type="EMBL" id="JALNTZ010000007">
    <property type="protein sequence ID" value="KAJ3646275.1"/>
    <property type="molecule type" value="Genomic_DNA"/>
</dbReference>
<accession>A0AA38HZ31</accession>
<reference evidence="1" key="1">
    <citation type="journal article" date="2023" name="G3 (Bethesda)">
        <title>Whole genome assemblies of Zophobas morio and Tenebrio molitor.</title>
        <authorList>
            <person name="Kaur S."/>
            <person name="Stinson S.A."/>
            <person name="diCenzo G.C."/>
        </authorList>
    </citation>
    <scope>NUCLEOTIDE SEQUENCE</scope>
    <source>
        <strain evidence="1">QUZm001</strain>
    </source>
</reference>
<comment type="caution">
    <text evidence="1">The sequence shown here is derived from an EMBL/GenBank/DDBJ whole genome shotgun (WGS) entry which is preliminary data.</text>
</comment>
<keyword evidence="2" id="KW-1185">Reference proteome</keyword>
<evidence type="ECO:0000313" key="1">
    <source>
        <dbReference type="EMBL" id="KAJ3646275.1"/>
    </source>
</evidence>
<dbReference type="AlphaFoldDB" id="A0AA38HZ31"/>
<protein>
    <submittedName>
        <fullName evidence="1">Uncharacterized protein</fullName>
    </submittedName>
</protein>
<gene>
    <name evidence="1" type="ORF">Zmor_023869</name>
</gene>
<name>A0AA38HZ31_9CUCU</name>
<sequence>MPDISQWYWRTHGQTTFHLTQALTGHGCFQWYLFKIGKAAKGDCVYCGDPRDDAQHTIFCCERWNSKREKASAKTGGASIDVETIILLMLESEEGWKNVSEMIVAIMSEKEEDERLRQRGEGDKG</sequence>